<feature type="chain" id="PRO_5040969944" description="C1q domain-containing protein" evidence="1">
    <location>
        <begin position="20"/>
        <end position="364"/>
    </location>
</feature>
<dbReference type="SUPFAM" id="SSF49842">
    <property type="entry name" value="TNF-like"/>
    <property type="match status" value="1"/>
</dbReference>
<keyword evidence="1" id="KW-0732">Signal</keyword>
<evidence type="ECO:0008006" key="4">
    <source>
        <dbReference type="Google" id="ProtNLM"/>
    </source>
</evidence>
<dbReference type="Proteomes" id="UP001139411">
    <property type="component" value="Unassembled WGS sequence"/>
</dbReference>
<name>A0A9X1Q9X8_9BACT</name>
<evidence type="ECO:0000256" key="1">
    <source>
        <dbReference type="SAM" id="SignalP"/>
    </source>
</evidence>
<comment type="caution">
    <text evidence="2">The sequence shown here is derived from an EMBL/GenBank/DDBJ whole genome shotgun (WGS) entry which is preliminary data.</text>
</comment>
<sequence length="364" mass="38717">MKKIVLLFSLLWFQQKLFAQTIENVGINTYYPDPSAALDVQATNKGVLLPRVFLQSNTDAGTVANPERGLLIFNTNPGLLDKEGFYFNIGTAASPDWKSIEENIKLPFNQTATSSGALFSIKNTTTTGNSAGIGGYANTGQAIVGLSSIGTGVVGIGIQNGTGVYASSLTGLALEVKGKFKYDGSGIAPGTGKVLTSDGVGNATWETPINEFDKTFNGFLASGILGGGSQNMSESTFVKVAFANQSYDWGGSYNDVNMAPHSTFNAPKKGIYHFDVMARWEKTGSNDPFGPTMKLVRIRNGVTTELSESRARATGGFHTSHIAIDCELQQGDMVNVIARAYGPQVALGMSDRDAHFNGHLAIEL</sequence>
<dbReference type="RefSeq" id="WP_235176673.1">
    <property type="nucleotide sequence ID" value="NZ_JAKFFV010000002.1"/>
</dbReference>
<evidence type="ECO:0000313" key="2">
    <source>
        <dbReference type="EMBL" id="MCF2497174.1"/>
    </source>
</evidence>
<proteinExistence type="predicted"/>
<protein>
    <recommendedName>
        <fullName evidence="4">C1q domain-containing protein</fullName>
    </recommendedName>
</protein>
<feature type="signal peptide" evidence="1">
    <location>
        <begin position="1"/>
        <end position="19"/>
    </location>
</feature>
<accession>A0A9X1Q9X8</accession>
<dbReference type="InterPro" id="IPR008983">
    <property type="entry name" value="Tumour_necrosis_fac-like_dom"/>
</dbReference>
<dbReference type="EMBL" id="JAKFFV010000002">
    <property type="protein sequence ID" value="MCF2497174.1"/>
    <property type="molecule type" value="Genomic_DNA"/>
</dbReference>
<dbReference type="AlphaFoldDB" id="A0A9X1Q9X8"/>
<reference evidence="2" key="1">
    <citation type="submission" date="2022-01" db="EMBL/GenBank/DDBJ databases">
        <title>Novel species in genus Dyadobacter.</title>
        <authorList>
            <person name="Ma C."/>
        </authorList>
    </citation>
    <scope>NUCLEOTIDE SEQUENCE</scope>
    <source>
        <strain evidence="2">CY357</strain>
    </source>
</reference>
<evidence type="ECO:0000313" key="3">
    <source>
        <dbReference type="Proteomes" id="UP001139411"/>
    </source>
</evidence>
<dbReference type="Gene3D" id="2.60.120.40">
    <property type="match status" value="1"/>
</dbReference>
<gene>
    <name evidence="2" type="ORF">L0661_02575</name>
</gene>
<organism evidence="2 3">
    <name type="scientific">Dyadobacter chenhuakuii</name>
    <dbReference type="NCBI Taxonomy" id="2909339"/>
    <lineage>
        <taxon>Bacteria</taxon>
        <taxon>Pseudomonadati</taxon>
        <taxon>Bacteroidota</taxon>
        <taxon>Cytophagia</taxon>
        <taxon>Cytophagales</taxon>
        <taxon>Spirosomataceae</taxon>
        <taxon>Dyadobacter</taxon>
    </lineage>
</organism>